<feature type="chain" id="PRO_5046413586" evidence="1">
    <location>
        <begin position="22"/>
        <end position="171"/>
    </location>
</feature>
<feature type="signal peptide" evidence="1">
    <location>
        <begin position="1"/>
        <end position="21"/>
    </location>
</feature>
<sequence length="171" mass="19492">MKPSPLDGLFFVIYAVASVLAETPTSGNNVDTSGENNSTIKDTKMLFSWGLTGDHLIRRGIPMKQSAGHPLEYFSQKSLSTFYNSYHLCFQKHWEIGHNRQNYCVIDMGTILTRGDLSDVLHKLPETFIALEHSFMEFTKPSRFKRNNIQVNILTTEELISRTPQMYLQAS</sequence>
<accession>A0ABN8NZ98</accession>
<reference evidence="2 3" key="1">
    <citation type="submission" date="2022-05" db="EMBL/GenBank/DDBJ databases">
        <authorList>
            <consortium name="Genoscope - CEA"/>
            <person name="William W."/>
        </authorList>
    </citation>
    <scope>NUCLEOTIDE SEQUENCE [LARGE SCALE GENOMIC DNA]</scope>
</reference>
<protein>
    <submittedName>
        <fullName evidence="2">Uncharacterized protein</fullName>
    </submittedName>
</protein>
<name>A0ABN8NZ98_9CNID</name>
<dbReference type="EMBL" id="CALNXK010000044">
    <property type="protein sequence ID" value="CAH3127810.1"/>
    <property type="molecule type" value="Genomic_DNA"/>
</dbReference>
<organism evidence="2 3">
    <name type="scientific">Porites lobata</name>
    <dbReference type="NCBI Taxonomy" id="104759"/>
    <lineage>
        <taxon>Eukaryota</taxon>
        <taxon>Metazoa</taxon>
        <taxon>Cnidaria</taxon>
        <taxon>Anthozoa</taxon>
        <taxon>Hexacorallia</taxon>
        <taxon>Scleractinia</taxon>
        <taxon>Fungiina</taxon>
        <taxon>Poritidae</taxon>
        <taxon>Porites</taxon>
    </lineage>
</organism>
<dbReference type="Proteomes" id="UP001159405">
    <property type="component" value="Unassembled WGS sequence"/>
</dbReference>
<comment type="caution">
    <text evidence="2">The sequence shown here is derived from an EMBL/GenBank/DDBJ whole genome shotgun (WGS) entry which is preliminary data.</text>
</comment>
<keyword evidence="1" id="KW-0732">Signal</keyword>
<gene>
    <name evidence="2" type="ORF">PLOB_00033222</name>
</gene>
<evidence type="ECO:0000256" key="1">
    <source>
        <dbReference type="SAM" id="SignalP"/>
    </source>
</evidence>
<proteinExistence type="predicted"/>
<evidence type="ECO:0000313" key="2">
    <source>
        <dbReference type="EMBL" id="CAH3127810.1"/>
    </source>
</evidence>
<keyword evidence="3" id="KW-1185">Reference proteome</keyword>
<evidence type="ECO:0000313" key="3">
    <source>
        <dbReference type="Proteomes" id="UP001159405"/>
    </source>
</evidence>